<accession>A0ABD0RMB7</accession>
<dbReference type="Proteomes" id="UP001529510">
    <property type="component" value="Unassembled WGS sequence"/>
</dbReference>
<evidence type="ECO:0000256" key="2">
    <source>
        <dbReference type="SAM" id="SignalP"/>
    </source>
</evidence>
<proteinExistence type="predicted"/>
<evidence type="ECO:0000313" key="3">
    <source>
        <dbReference type="EMBL" id="KAL0198605.1"/>
    </source>
</evidence>
<evidence type="ECO:0000256" key="1">
    <source>
        <dbReference type="SAM" id="MobiDB-lite"/>
    </source>
</evidence>
<evidence type="ECO:0008006" key="5">
    <source>
        <dbReference type="Google" id="ProtNLM"/>
    </source>
</evidence>
<organism evidence="3 4">
    <name type="scientific">Cirrhinus mrigala</name>
    <name type="common">Mrigala</name>
    <dbReference type="NCBI Taxonomy" id="683832"/>
    <lineage>
        <taxon>Eukaryota</taxon>
        <taxon>Metazoa</taxon>
        <taxon>Chordata</taxon>
        <taxon>Craniata</taxon>
        <taxon>Vertebrata</taxon>
        <taxon>Euteleostomi</taxon>
        <taxon>Actinopterygii</taxon>
        <taxon>Neopterygii</taxon>
        <taxon>Teleostei</taxon>
        <taxon>Ostariophysi</taxon>
        <taxon>Cypriniformes</taxon>
        <taxon>Cyprinidae</taxon>
        <taxon>Labeoninae</taxon>
        <taxon>Labeonini</taxon>
        <taxon>Cirrhinus</taxon>
    </lineage>
</organism>
<comment type="caution">
    <text evidence="3">The sequence shown here is derived from an EMBL/GenBank/DDBJ whole genome shotgun (WGS) entry which is preliminary data.</text>
</comment>
<gene>
    <name evidence="3" type="ORF">M9458_007145</name>
</gene>
<feature type="signal peptide" evidence="2">
    <location>
        <begin position="1"/>
        <end position="24"/>
    </location>
</feature>
<evidence type="ECO:0000313" key="4">
    <source>
        <dbReference type="Proteomes" id="UP001529510"/>
    </source>
</evidence>
<dbReference type="EMBL" id="JAMKFB020000003">
    <property type="protein sequence ID" value="KAL0198605.1"/>
    <property type="molecule type" value="Genomic_DNA"/>
</dbReference>
<name>A0ABD0RMB7_CIRMR</name>
<feature type="non-terminal residue" evidence="3">
    <location>
        <position position="132"/>
    </location>
</feature>
<reference evidence="3 4" key="1">
    <citation type="submission" date="2024-05" db="EMBL/GenBank/DDBJ databases">
        <title>Genome sequencing and assembly of Indian major carp, Cirrhinus mrigala (Hamilton, 1822).</title>
        <authorList>
            <person name="Mohindra V."/>
            <person name="Chowdhury L.M."/>
            <person name="Lal K."/>
            <person name="Jena J.K."/>
        </authorList>
    </citation>
    <scope>NUCLEOTIDE SEQUENCE [LARGE SCALE GENOMIC DNA]</scope>
    <source>
        <strain evidence="3">CM1030</strain>
        <tissue evidence="3">Blood</tissue>
    </source>
</reference>
<feature type="region of interest" description="Disordered" evidence="1">
    <location>
        <begin position="48"/>
        <end position="101"/>
    </location>
</feature>
<dbReference type="AlphaFoldDB" id="A0ABD0RMB7"/>
<sequence>MEWVAKFSGSLVLFTLGFAHVAITYPNNDVPHDHESPILDWGELPHHRTELEGKPVSVSGEDPESSPPSPHWVEPNPEPTVDREPMPTRIIEPSQQRSATELEIVPEPEPLGASDQMQEPATVFTTREIAMD</sequence>
<keyword evidence="2" id="KW-0732">Signal</keyword>
<protein>
    <recommendedName>
        <fullName evidence="5">Secreted protein</fullName>
    </recommendedName>
</protein>
<keyword evidence="4" id="KW-1185">Reference proteome</keyword>
<feature type="chain" id="PRO_5044740512" description="Secreted protein" evidence="2">
    <location>
        <begin position="25"/>
        <end position="132"/>
    </location>
</feature>